<dbReference type="Proteomes" id="UP000807769">
    <property type="component" value="Unassembled WGS sequence"/>
</dbReference>
<reference evidence="1" key="1">
    <citation type="journal article" date="2020" name="New Phytol.">
        <title>Comparative genomics reveals dynamic genome evolution in host specialist ectomycorrhizal fungi.</title>
        <authorList>
            <person name="Lofgren L.A."/>
            <person name="Nguyen N.H."/>
            <person name="Vilgalys R."/>
            <person name="Ruytinx J."/>
            <person name="Liao H.L."/>
            <person name="Branco S."/>
            <person name="Kuo A."/>
            <person name="LaButti K."/>
            <person name="Lipzen A."/>
            <person name="Andreopoulos W."/>
            <person name="Pangilinan J."/>
            <person name="Riley R."/>
            <person name="Hundley H."/>
            <person name="Na H."/>
            <person name="Barry K."/>
            <person name="Grigoriev I.V."/>
            <person name="Stajich J.E."/>
            <person name="Kennedy P.G."/>
        </authorList>
    </citation>
    <scope>NUCLEOTIDE SEQUENCE</scope>
    <source>
        <strain evidence="1">MN1</strain>
    </source>
</reference>
<evidence type="ECO:0000313" key="2">
    <source>
        <dbReference type="EMBL" id="KAG1817541.1"/>
    </source>
</evidence>
<keyword evidence="3" id="KW-1185">Reference proteome</keyword>
<dbReference type="RefSeq" id="XP_041193783.1">
    <property type="nucleotide sequence ID" value="XM_041330882.1"/>
</dbReference>
<dbReference type="EMBL" id="JABBWG010000061">
    <property type="protein sequence ID" value="KAG1804166.1"/>
    <property type="molecule type" value="Genomic_DNA"/>
</dbReference>
<gene>
    <name evidence="2" type="ORF">BJ212DRAFT_1270310</name>
    <name evidence="1" type="ORF">BJ212DRAFT_1284646</name>
</gene>
<evidence type="ECO:0008006" key="4">
    <source>
        <dbReference type="Google" id="ProtNLM"/>
    </source>
</evidence>
<dbReference type="AlphaFoldDB" id="A0A9P7DVT1"/>
<accession>A0A9P7DVT1</accession>
<comment type="caution">
    <text evidence="1">The sequence shown here is derived from an EMBL/GenBank/DDBJ whole genome shotgun (WGS) entry which is preliminary data.</text>
</comment>
<dbReference type="GeneID" id="64624899"/>
<protein>
    <recommendedName>
        <fullName evidence="4">Reverse transcriptase zinc-binding domain-containing protein</fullName>
    </recommendedName>
</protein>
<sequence>KSLHGAYKIGKFWDKIPHCETRGLCSLCNSPESMEHILLNYDKSPASGITWKAASDLWCKHKSSWPKIQFSTILGCNLGMLHDVEGKEKLGVSRLFKILILESAHLWKLRCERVIKISRVKEKFHSETKILNR</sequence>
<dbReference type="OrthoDB" id="3253907at2759"/>
<name>A0A9P7DVT1_9AGAM</name>
<feature type="non-terminal residue" evidence="1">
    <location>
        <position position="1"/>
    </location>
</feature>
<evidence type="ECO:0000313" key="3">
    <source>
        <dbReference type="Proteomes" id="UP000807769"/>
    </source>
</evidence>
<proteinExistence type="predicted"/>
<evidence type="ECO:0000313" key="1">
    <source>
        <dbReference type="EMBL" id="KAG1804166.1"/>
    </source>
</evidence>
<organism evidence="1 3">
    <name type="scientific">Suillus subaureus</name>
    <dbReference type="NCBI Taxonomy" id="48587"/>
    <lineage>
        <taxon>Eukaryota</taxon>
        <taxon>Fungi</taxon>
        <taxon>Dikarya</taxon>
        <taxon>Basidiomycota</taxon>
        <taxon>Agaricomycotina</taxon>
        <taxon>Agaricomycetes</taxon>
        <taxon>Agaricomycetidae</taxon>
        <taxon>Boletales</taxon>
        <taxon>Suillineae</taxon>
        <taxon>Suillaceae</taxon>
        <taxon>Suillus</taxon>
    </lineage>
</organism>
<dbReference type="EMBL" id="JABBWG010000013">
    <property type="protein sequence ID" value="KAG1817541.1"/>
    <property type="molecule type" value="Genomic_DNA"/>
</dbReference>